<gene>
    <name evidence="2" type="ORF">SAMN04489866_11130</name>
</gene>
<dbReference type="GO" id="GO:0006352">
    <property type="term" value="P:DNA-templated transcription initiation"/>
    <property type="evidence" value="ECO:0007669"/>
    <property type="project" value="InterPro"/>
</dbReference>
<evidence type="ECO:0000259" key="1">
    <source>
        <dbReference type="Pfam" id="PF08281"/>
    </source>
</evidence>
<name>A0A1G6YYR1_PEPNI</name>
<dbReference type="OrthoDB" id="9814320at2"/>
<dbReference type="InterPro" id="IPR013324">
    <property type="entry name" value="RNA_pol_sigma_r3/r4-like"/>
</dbReference>
<dbReference type="InterPro" id="IPR013249">
    <property type="entry name" value="RNA_pol_sigma70_r4_t2"/>
</dbReference>
<reference evidence="2 3" key="1">
    <citation type="submission" date="2016-10" db="EMBL/GenBank/DDBJ databases">
        <authorList>
            <person name="de Groot N.N."/>
        </authorList>
    </citation>
    <scope>NUCLEOTIDE SEQUENCE [LARGE SCALE GENOMIC DNA]</scope>
    <source>
        <strain evidence="2 3">DSM 20475</strain>
    </source>
</reference>
<dbReference type="Proteomes" id="UP000198995">
    <property type="component" value="Unassembled WGS sequence"/>
</dbReference>
<protein>
    <submittedName>
        <fullName evidence="2">RNA polymerase sigma factor, sigma-70 family</fullName>
    </submittedName>
</protein>
<dbReference type="Gene3D" id="1.10.10.10">
    <property type="entry name" value="Winged helix-like DNA-binding domain superfamily/Winged helix DNA-binding domain"/>
    <property type="match status" value="1"/>
</dbReference>
<dbReference type="SUPFAM" id="SSF88659">
    <property type="entry name" value="Sigma3 and sigma4 domains of RNA polymerase sigma factors"/>
    <property type="match status" value="1"/>
</dbReference>
<dbReference type="GO" id="GO:0003677">
    <property type="term" value="F:DNA binding"/>
    <property type="evidence" value="ECO:0007669"/>
    <property type="project" value="InterPro"/>
</dbReference>
<dbReference type="Pfam" id="PF08281">
    <property type="entry name" value="Sigma70_r4_2"/>
    <property type="match status" value="1"/>
</dbReference>
<feature type="domain" description="RNA polymerase sigma factor 70 region 4 type 2" evidence="1">
    <location>
        <begin position="75"/>
        <end position="126"/>
    </location>
</feature>
<keyword evidence="3" id="KW-1185">Reference proteome</keyword>
<evidence type="ECO:0000313" key="3">
    <source>
        <dbReference type="Proteomes" id="UP000198995"/>
    </source>
</evidence>
<evidence type="ECO:0000313" key="2">
    <source>
        <dbReference type="EMBL" id="SDD95644.1"/>
    </source>
</evidence>
<sequence length="137" mass="15384">MKTIYVQKQAVEVSEAIYKAYWQASERERYQNRLAADRTWTMSDLQAAGVPLDALDAFAVTSSEGAFFADQSRSRLMTALATLPPDQEEHLWRLVLGETTERGLAAELGLSPATVHKRKKRALTTLRSLLEGEEEDL</sequence>
<dbReference type="InterPro" id="IPR036388">
    <property type="entry name" value="WH-like_DNA-bd_sf"/>
</dbReference>
<dbReference type="RefSeq" id="WP_091792180.1">
    <property type="nucleotide sequence ID" value="NZ_FNAF01000011.1"/>
</dbReference>
<accession>A0A1G6YYR1</accession>
<proteinExistence type="predicted"/>
<dbReference type="STRING" id="2741.SAMN04489866_11130"/>
<dbReference type="EMBL" id="FNAF01000011">
    <property type="protein sequence ID" value="SDD95644.1"/>
    <property type="molecule type" value="Genomic_DNA"/>
</dbReference>
<dbReference type="GO" id="GO:0016987">
    <property type="term" value="F:sigma factor activity"/>
    <property type="evidence" value="ECO:0007669"/>
    <property type="project" value="InterPro"/>
</dbReference>
<dbReference type="AlphaFoldDB" id="A0A1G6YYR1"/>
<organism evidence="2 3">
    <name type="scientific">Peptococcus niger</name>
    <dbReference type="NCBI Taxonomy" id="2741"/>
    <lineage>
        <taxon>Bacteria</taxon>
        <taxon>Bacillati</taxon>
        <taxon>Bacillota</taxon>
        <taxon>Clostridia</taxon>
        <taxon>Eubacteriales</taxon>
        <taxon>Peptococcaceae</taxon>
        <taxon>Peptococcus</taxon>
    </lineage>
</organism>